<gene>
    <name evidence="2" type="ORF">ACFOM8_08395</name>
</gene>
<dbReference type="RefSeq" id="WP_377761024.1">
    <property type="nucleotide sequence ID" value="NZ_JBHRXY010000005.1"/>
</dbReference>
<proteinExistence type="predicted"/>
<dbReference type="Proteomes" id="UP001595539">
    <property type="component" value="Unassembled WGS sequence"/>
</dbReference>
<name>A0ABV7U3C6_9RHOB</name>
<evidence type="ECO:0000313" key="3">
    <source>
        <dbReference type="Proteomes" id="UP001595539"/>
    </source>
</evidence>
<feature type="compositionally biased region" description="Basic and acidic residues" evidence="1">
    <location>
        <begin position="9"/>
        <end position="23"/>
    </location>
</feature>
<keyword evidence="3" id="KW-1185">Reference proteome</keyword>
<evidence type="ECO:0000256" key="1">
    <source>
        <dbReference type="SAM" id="MobiDB-lite"/>
    </source>
</evidence>
<evidence type="ECO:0000313" key="2">
    <source>
        <dbReference type="EMBL" id="MFC3629465.1"/>
    </source>
</evidence>
<protein>
    <submittedName>
        <fullName evidence="2">Uncharacterized protein</fullName>
    </submittedName>
</protein>
<dbReference type="EMBL" id="JBHRXY010000005">
    <property type="protein sequence ID" value="MFC3629465.1"/>
    <property type="molecule type" value="Genomic_DNA"/>
</dbReference>
<sequence>MIGQGRPAVPDRGRFADLAPEFRHKPKGRSRTRPDAAYRTARTEVELRLFAEPELNDRDIVLKMLALTLDGLDWANDSFSHGRKIARRSTAQRQGA</sequence>
<reference evidence="3" key="1">
    <citation type="journal article" date="2019" name="Int. J. Syst. Evol. Microbiol.">
        <title>The Global Catalogue of Microorganisms (GCM) 10K type strain sequencing project: providing services to taxonomists for standard genome sequencing and annotation.</title>
        <authorList>
            <consortium name="The Broad Institute Genomics Platform"/>
            <consortium name="The Broad Institute Genome Sequencing Center for Infectious Disease"/>
            <person name="Wu L."/>
            <person name="Ma J."/>
        </authorList>
    </citation>
    <scope>NUCLEOTIDE SEQUENCE [LARGE SCALE GENOMIC DNA]</scope>
    <source>
        <strain evidence="3">KCTC 42473</strain>
    </source>
</reference>
<accession>A0ABV7U3C6</accession>
<feature type="region of interest" description="Disordered" evidence="1">
    <location>
        <begin position="1"/>
        <end position="37"/>
    </location>
</feature>
<organism evidence="2 3">
    <name type="scientific">Paracoccus angustae</name>
    <dbReference type="NCBI Taxonomy" id="1671480"/>
    <lineage>
        <taxon>Bacteria</taxon>
        <taxon>Pseudomonadati</taxon>
        <taxon>Pseudomonadota</taxon>
        <taxon>Alphaproteobacteria</taxon>
        <taxon>Rhodobacterales</taxon>
        <taxon>Paracoccaceae</taxon>
        <taxon>Paracoccus</taxon>
    </lineage>
</organism>
<comment type="caution">
    <text evidence="2">The sequence shown here is derived from an EMBL/GenBank/DDBJ whole genome shotgun (WGS) entry which is preliminary data.</text>
</comment>